<reference evidence="1 2" key="1">
    <citation type="submission" date="2014-07" db="EMBL/GenBank/DDBJ databases">
        <title>Methanogenic archaea and the global carbon cycle.</title>
        <authorList>
            <person name="Henriksen J.R."/>
            <person name="Luke J."/>
            <person name="Reinhart S."/>
            <person name="Benedict M.N."/>
            <person name="Youngblut N.D."/>
            <person name="Metcalf M.E."/>
            <person name="Whitaker R.J."/>
            <person name="Metcalf W.W."/>
        </authorList>
    </citation>
    <scope>NUCLEOTIDE SEQUENCE [LARGE SCALE GENOMIC DNA]</scope>
    <source>
        <strain evidence="1 2">HB-1</strain>
    </source>
</reference>
<dbReference type="STRING" id="1434110.MSHOH_3594"/>
<sequence length="81" mass="8255">MLVSEEGDEVLYTYVDTEYAPEKCSLCNGTGLSEGGICEACGGQGNVLVAQPAIICPLCNGSGNLETGTCRACGGSGWALF</sequence>
<dbReference type="KEGG" id="mhor:MSHOH_3594"/>
<protein>
    <submittedName>
        <fullName evidence="1">Uncharacterized protein</fullName>
    </submittedName>
</protein>
<dbReference type="EMBL" id="CP009516">
    <property type="protein sequence ID" value="AKB80077.1"/>
    <property type="molecule type" value="Genomic_DNA"/>
</dbReference>
<dbReference type="InterPro" id="IPR036410">
    <property type="entry name" value="HSP_DnaJ_Cys-rich_dom_sf"/>
</dbReference>
<proteinExistence type="predicted"/>
<dbReference type="SUPFAM" id="SSF57938">
    <property type="entry name" value="DnaJ/Hsp40 cysteine-rich domain"/>
    <property type="match status" value="1"/>
</dbReference>
<dbReference type="Gene3D" id="6.20.20.10">
    <property type="match status" value="2"/>
</dbReference>
<dbReference type="Proteomes" id="UP000033101">
    <property type="component" value="Chromosome"/>
</dbReference>
<dbReference type="HOGENOM" id="CLU_2712797_0_0_2"/>
<accession>A0A0E3SHU8</accession>
<dbReference type="AlphaFoldDB" id="A0A0E3SHU8"/>
<evidence type="ECO:0000313" key="1">
    <source>
        <dbReference type="EMBL" id="AKB80077.1"/>
    </source>
</evidence>
<evidence type="ECO:0000313" key="2">
    <source>
        <dbReference type="Proteomes" id="UP000033101"/>
    </source>
</evidence>
<gene>
    <name evidence="1" type="ORF">MSHOH_3594</name>
</gene>
<organism evidence="1 2">
    <name type="scientific">Methanosarcina horonobensis HB-1 = JCM 15518</name>
    <dbReference type="NCBI Taxonomy" id="1434110"/>
    <lineage>
        <taxon>Archaea</taxon>
        <taxon>Methanobacteriati</taxon>
        <taxon>Methanobacteriota</taxon>
        <taxon>Stenosarchaea group</taxon>
        <taxon>Methanomicrobia</taxon>
        <taxon>Methanosarcinales</taxon>
        <taxon>Methanosarcinaceae</taxon>
        <taxon>Methanosarcina</taxon>
    </lineage>
</organism>
<dbReference type="GeneID" id="24832942"/>
<keyword evidence="2" id="KW-1185">Reference proteome</keyword>
<dbReference type="PATRIC" id="fig|1434110.4.peg.4600"/>
<dbReference type="RefSeq" id="WP_239451062.1">
    <property type="nucleotide sequence ID" value="NZ_BBCW01000019.1"/>
</dbReference>
<name>A0A0E3SHU8_9EURY</name>